<gene>
    <name evidence="1" type="ordered locus">FRAAL4490</name>
</gene>
<evidence type="ECO:0000313" key="2">
    <source>
        <dbReference type="Proteomes" id="UP000000657"/>
    </source>
</evidence>
<dbReference type="AlphaFoldDB" id="Q0RH99"/>
<dbReference type="EMBL" id="CT573213">
    <property type="protein sequence ID" value="CAJ63132.1"/>
    <property type="molecule type" value="Genomic_DNA"/>
</dbReference>
<dbReference type="HOGENOM" id="CLU_2553297_0_0_11"/>
<evidence type="ECO:0000313" key="1">
    <source>
        <dbReference type="EMBL" id="CAJ63132.1"/>
    </source>
</evidence>
<keyword evidence="2" id="KW-1185">Reference proteome</keyword>
<dbReference type="Proteomes" id="UP000000657">
    <property type="component" value="Chromosome"/>
</dbReference>
<protein>
    <submittedName>
        <fullName evidence="1">Uncharacterized protein</fullName>
    </submittedName>
</protein>
<name>Q0RH99_FRAAA</name>
<sequence>MAAYATAGRLRMHDTDVSRIPAIGAYLGTGTCTTFVWSASRPQPAVAPRPTCVIAPVRPVGRTPAAAGRGRCLVVPSAVNKT</sequence>
<reference evidence="1 2" key="1">
    <citation type="journal article" date="2007" name="Genome Res.">
        <title>Genome characteristics of facultatively symbiotic Frankia sp. strains reflect host range and host plant biogeography.</title>
        <authorList>
            <person name="Normand P."/>
            <person name="Lapierre P."/>
            <person name="Tisa L.S."/>
            <person name="Gogarten J.P."/>
            <person name="Alloisio N."/>
            <person name="Bagnarol E."/>
            <person name="Bassi C.A."/>
            <person name="Berry A.M."/>
            <person name="Bickhart D.M."/>
            <person name="Choisne N."/>
            <person name="Couloux A."/>
            <person name="Cournoyer B."/>
            <person name="Cruveiller S."/>
            <person name="Daubin V."/>
            <person name="Demange N."/>
            <person name="Francino M.P."/>
            <person name="Goltsman E."/>
            <person name="Huang Y."/>
            <person name="Kopp O.R."/>
            <person name="Labarre L."/>
            <person name="Lapidus A."/>
            <person name="Lavire C."/>
            <person name="Marechal J."/>
            <person name="Martinez M."/>
            <person name="Mastronunzio J.E."/>
            <person name="Mullin B.C."/>
            <person name="Niemann J."/>
            <person name="Pujic P."/>
            <person name="Rawnsley T."/>
            <person name="Rouy Z."/>
            <person name="Schenowitz C."/>
            <person name="Sellstedt A."/>
            <person name="Tavares F."/>
            <person name="Tomkins J.P."/>
            <person name="Vallenet D."/>
            <person name="Valverde C."/>
            <person name="Wall L.G."/>
            <person name="Wang Y."/>
            <person name="Medigue C."/>
            <person name="Benson D.R."/>
        </authorList>
    </citation>
    <scope>NUCLEOTIDE SEQUENCE [LARGE SCALE GENOMIC DNA]</scope>
    <source>
        <strain evidence="2">DSM 45986 / CECT 9034 / ACN14a</strain>
    </source>
</reference>
<proteinExistence type="predicted"/>
<organism evidence="1 2">
    <name type="scientific">Frankia alni (strain DSM 45986 / CECT 9034 / ACN14a)</name>
    <dbReference type="NCBI Taxonomy" id="326424"/>
    <lineage>
        <taxon>Bacteria</taxon>
        <taxon>Bacillati</taxon>
        <taxon>Actinomycetota</taxon>
        <taxon>Actinomycetes</taxon>
        <taxon>Frankiales</taxon>
        <taxon>Frankiaceae</taxon>
        <taxon>Frankia</taxon>
    </lineage>
</organism>
<dbReference type="KEGG" id="fal:FRAAL4490"/>
<accession>Q0RH99</accession>